<dbReference type="AlphaFoldDB" id="A0A397W6S6"/>
<organism evidence="1 2">
    <name type="scientific">Gigaspora rosea</name>
    <dbReference type="NCBI Taxonomy" id="44941"/>
    <lineage>
        <taxon>Eukaryota</taxon>
        <taxon>Fungi</taxon>
        <taxon>Fungi incertae sedis</taxon>
        <taxon>Mucoromycota</taxon>
        <taxon>Glomeromycotina</taxon>
        <taxon>Glomeromycetes</taxon>
        <taxon>Diversisporales</taxon>
        <taxon>Gigasporaceae</taxon>
        <taxon>Gigaspora</taxon>
    </lineage>
</organism>
<gene>
    <name evidence="1" type="ORF">C2G38_2154071</name>
</gene>
<name>A0A397W6S6_9GLOM</name>
<evidence type="ECO:0000313" key="2">
    <source>
        <dbReference type="Proteomes" id="UP000266673"/>
    </source>
</evidence>
<comment type="caution">
    <text evidence="1">The sequence shown here is derived from an EMBL/GenBank/DDBJ whole genome shotgun (WGS) entry which is preliminary data.</text>
</comment>
<protein>
    <submittedName>
        <fullName evidence="1">Uncharacterized protein</fullName>
    </submittedName>
</protein>
<sequence length="75" mass="8377">MKAMGVRNEIGVQKDGHKAFVCYQKSAELGDSSQIGTEYQKMNDEPITGMVRRPESADLCSSRDGCTDVYIHVYM</sequence>
<accession>A0A397W6S6</accession>
<dbReference type="OrthoDB" id="2384430at2759"/>
<dbReference type="EMBL" id="QKWP01000025">
    <property type="protein sequence ID" value="RIB29978.1"/>
    <property type="molecule type" value="Genomic_DNA"/>
</dbReference>
<reference evidence="1 2" key="1">
    <citation type="submission" date="2018-06" db="EMBL/GenBank/DDBJ databases">
        <title>Comparative genomics reveals the genomic features of Rhizophagus irregularis, R. cerebriforme, R. diaphanum and Gigaspora rosea, and their symbiotic lifestyle signature.</title>
        <authorList>
            <person name="Morin E."/>
            <person name="San Clemente H."/>
            <person name="Chen E.C.H."/>
            <person name="De La Providencia I."/>
            <person name="Hainaut M."/>
            <person name="Kuo A."/>
            <person name="Kohler A."/>
            <person name="Murat C."/>
            <person name="Tang N."/>
            <person name="Roy S."/>
            <person name="Loubradou J."/>
            <person name="Henrissat B."/>
            <person name="Grigoriev I.V."/>
            <person name="Corradi N."/>
            <person name="Roux C."/>
            <person name="Martin F.M."/>
        </authorList>
    </citation>
    <scope>NUCLEOTIDE SEQUENCE [LARGE SCALE GENOMIC DNA]</scope>
    <source>
        <strain evidence="1 2">DAOM 194757</strain>
    </source>
</reference>
<dbReference type="Proteomes" id="UP000266673">
    <property type="component" value="Unassembled WGS sequence"/>
</dbReference>
<proteinExistence type="predicted"/>
<keyword evidence="2" id="KW-1185">Reference proteome</keyword>
<evidence type="ECO:0000313" key="1">
    <source>
        <dbReference type="EMBL" id="RIB29978.1"/>
    </source>
</evidence>